<dbReference type="InterPro" id="IPR013887">
    <property type="entry name" value="UPF0592"/>
</dbReference>
<reference evidence="2" key="1">
    <citation type="submission" date="2021-07" db="EMBL/GenBank/DDBJ databases">
        <title>Draft genome of Mortierella alpina, strain LL118, isolated from an aspen leaf litter sample.</title>
        <authorList>
            <person name="Yang S."/>
            <person name="Vinatzer B.A."/>
        </authorList>
    </citation>
    <scope>NUCLEOTIDE SEQUENCE</scope>
    <source>
        <strain evidence="2">LL118</strain>
    </source>
</reference>
<gene>
    <name evidence="2" type="ORF">KVV02_000803</name>
</gene>
<evidence type="ECO:0000256" key="1">
    <source>
        <dbReference type="SAM" id="MobiDB-lite"/>
    </source>
</evidence>
<dbReference type="PANTHER" id="PTHR37988:SF1">
    <property type="entry name" value="UPF0592 MEMBRANE PROTEIN C7D4.03C"/>
    <property type="match status" value="1"/>
</dbReference>
<feature type="compositionally biased region" description="Low complexity" evidence="1">
    <location>
        <begin position="1173"/>
        <end position="1195"/>
    </location>
</feature>
<feature type="compositionally biased region" description="Low complexity" evidence="1">
    <location>
        <begin position="389"/>
        <end position="404"/>
    </location>
</feature>
<feature type="region of interest" description="Disordered" evidence="1">
    <location>
        <begin position="1"/>
        <end position="58"/>
    </location>
</feature>
<evidence type="ECO:0000313" key="3">
    <source>
        <dbReference type="Proteomes" id="UP000717515"/>
    </source>
</evidence>
<evidence type="ECO:0000313" key="2">
    <source>
        <dbReference type="EMBL" id="KAG9320597.1"/>
    </source>
</evidence>
<feature type="region of interest" description="Disordered" evidence="1">
    <location>
        <begin position="898"/>
        <end position="918"/>
    </location>
</feature>
<feature type="compositionally biased region" description="Polar residues" evidence="1">
    <location>
        <begin position="12"/>
        <end position="23"/>
    </location>
</feature>
<feature type="compositionally biased region" description="Low complexity" evidence="1">
    <location>
        <begin position="148"/>
        <end position="184"/>
    </location>
</feature>
<feature type="compositionally biased region" description="Low complexity" evidence="1">
    <location>
        <begin position="1141"/>
        <end position="1158"/>
    </location>
</feature>
<feature type="region of interest" description="Disordered" evidence="1">
    <location>
        <begin position="371"/>
        <end position="404"/>
    </location>
</feature>
<feature type="region of interest" description="Disordered" evidence="1">
    <location>
        <begin position="1035"/>
        <end position="1123"/>
    </location>
</feature>
<feature type="region of interest" description="Disordered" evidence="1">
    <location>
        <begin position="148"/>
        <end position="192"/>
    </location>
</feature>
<protein>
    <recommendedName>
        <fullName evidence="4">DUF1765-domain-containing protein</fullName>
    </recommendedName>
</protein>
<dbReference type="PANTHER" id="PTHR37988">
    <property type="entry name" value="UPF0592 MEMBRANE PROTEIN C7D4.03C"/>
    <property type="match status" value="1"/>
</dbReference>
<dbReference type="Proteomes" id="UP000717515">
    <property type="component" value="Unassembled WGS sequence"/>
</dbReference>
<proteinExistence type="predicted"/>
<feature type="compositionally biased region" description="Low complexity" evidence="1">
    <location>
        <begin position="966"/>
        <end position="986"/>
    </location>
</feature>
<feature type="compositionally biased region" description="Polar residues" evidence="1">
    <location>
        <begin position="987"/>
        <end position="999"/>
    </location>
</feature>
<feature type="region of interest" description="Disordered" evidence="1">
    <location>
        <begin position="1141"/>
        <end position="1208"/>
    </location>
</feature>
<evidence type="ECO:0008006" key="4">
    <source>
        <dbReference type="Google" id="ProtNLM"/>
    </source>
</evidence>
<accession>A0A9P7ZXS6</accession>
<feature type="compositionally biased region" description="Low complexity" evidence="1">
    <location>
        <begin position="1100"/>
        <end position="1123"/>
    </location>
</feature>
<comment type="caution">
    <text evidence="2">The sequence shown here is derived from an EMBL/GenBank/DDBJ whole genome shotgun (WGS) entry which is preliminary data.</text>
</comment>
<organism evidence="2 3">
    <name type="scientific">Mortierella alpina</name>
    <name type="common">Oleaginous fungus</name>
    <name type="synonym">Mortierella renispora</name>
    <dbReference type="NCBI Taxonomy" id="64518"/>
    <lineage>
        <taxon>Eukaryota</taxon>
        <taxon>Fungi</taxon>
        <taxon>Fungi incertae sedis</taxon>
        <taxon>Mucoromycota</taxon>
        <taxon>Mortierellomycotina</taxon>
        <taxon>Mortierellomycetes</taxon>
        <taxon>Mortierellales</taxon>
        <taxon>Mortierellaceae</taxon>
        <taxon>Mortierella</taxon>
    </lineage>
</organism>
<name>A0A9P7ZXS6_MORAP</name>
<dbReference type="Pfam" id="PF08578">
    <property type="entry name" value="DUF1765"/>
    <property type="match status" value="1"/>
</dbReference>
<feature type="region of interest" description="Disordered" evidence="1">
    <location>
        <begin position="955"/>
        <end position="1017"/>
    </location>
</feature>
<sequence>MSYAESRKLSAAPNTKSSTTSRLCVTAPPPGTALVENELLPPMSASGRPPFSPASPRPVRGTAIAPVVVHAISSSASPVSQRIPAESISTCKPLSDLESTIHIPGGTSGNSRRSNITGDLPFIPTLTFAPTHIPSTVDTSAFPIASRNSSSSLHRSSCSTSSGAVSPTTDSSTSSPLSASPSALRNSEIPPLQLTHSKTISLPALNNSDMARRQSCSDLPPTSIIIPPFSRSSSPPYIAKVNSHSKSASTDMRSSVKSRIFRNLIGQNGQQEYKVLERSLARFHQKDRYRIEVLKTNLLPWLKKDQPSLESLSEASLKTGRSLIMQWWTTLLAVLPDALYTDRCHYFECIIALMTRKEFDEFDRLEDMMSKPSTPSTVRTFVDGSGNGSPTEHTSSTTSVSSSTTLGSGYPFNDSDTFCSSFHQYRKTLTQSLQYAIERLNQKGVYSNVITFCAKILALCFFKLPGVAFGLLHALPSSRSYISRMAKAMDLGGENCGMPQIVSFFPEHLSSICFVGSGSWWREFEKQKRKVATGEAVPPMEMFGNWVRRWQSDDSELFFAFYRHYHHCLAQYLEAPIQRIQAGGWASSAITPKVYAGSPGYLYLSAFFLTKIEGLVHREIHPVTTIVQFEPNAANGNGSAERDRAMASVATGEFPGTAAPPAVKVPNGADAGKEAASGGSTTGKPKVLDMASRRFVETIVAIMEDHGNIYGAMLDIWIKAVITRTSVYDVESVFCLLDFLDMLIAELESRKCIHLYDSELSAGHQNAGLDTIFIPIHVPFILSTLHLLLIASDHTVTLMRTISFIYQNFSLLTGTVQTLEQLTLGTLLLPEVFEKCFLHWARNVRLYYMRCLVWRVARIGGGVGILPGWKPWTSVASTHSQEQRRIMAAGGMMAPNAVSTPASSFNKKSKDSAAAPRGPSIEQSLAVIVRNIFEVMESRIDMVKRQYAGELSEVMSTQISEKDTESAPSESAPSSPGTDNDSSSSTARDSPTGSSPPSRQRSHSDVGVMQDDESRERARSFYQLQAHQIYISHQTLTSSDGGSSLKEKDKSKKSASRSSLIGRKFRRLSRSDHHYHGNGTVSDIQPRGSFQDGDIGVYDSSVSTSTGGSPSAPGKRSSTGSASMTAGSLFRWMFLGGSQGSSKSLGQSSNGSSRSNSSDVYASGRSKAQPQGSSHSLASHTSSSSSTSLTMMNSSQEQSSPDAYRPAGVGATGRSYSCPHLTSNVGFGLKSRKYPEHLTTYAGRSIPEHTAVLNEYVDWLAQCHAYGIKSRMSYAANGGSGGSQNLPGGVPGIGLGSNNSSNGLDEESGDFSVFSLSMGGVVDVGAVVGHHDEWISPGMAQMMMLRFPGLVVEWPKFWNNNSRESSSGPPPGPITTMTAMAVVNCPALTLAKGNAGGVGTGIIDARERVIKVQMAF</sequence>
<dbReference type="EMBL" id="JAIFTL010000275">
    <property type="protein sequence ID" value="KAG9320597.1"/>
    <property type="molecule type" value="Genomic_DNA"/>
</dbReference>